<accession>H1KYY1</accession>
<dbReference type="SUPFAM" id="SSF160374">
    <property type="entry name" value="RplX-like"/>
    <property type="match status" value="1"/>
</dbReference>
<comment type="subunit">
    <text evidence="3">Part of the 50S ribosomal subunit. Binds 23S rRNA.</text>
</comment>
<comment type="similarity">
    <text evidence="3">Belongs to the eukaryotic ribosomal protein eL20 family.</text>
</comment>
<protein>
    <recommendedName>
        <fullName evidence="3">Large ribosomal subunit protein eL20</fullName>
    </recommendedName>
</protein>
<dbReference type="RefSeq" id="WP_007044472.1">
    <property type="nucleotide sequence ID" value="NZ_AGJL01000022.1"/>
</dbReference>
<dbReference type="AlphaFoldDB" id="H1KYY1"/>
<evidence type="ECO:0000313" key="5">
    <source>
        <dbReference type="EMBL" id="EHP86600.1"/>
    </source>
</evidence>
<dbReference type="InterPro" id="IPR023573">
    <property type="entry name" value="Ribosomal_eL20_dom"/>
</dbReference>
<dbReference type="GO" id="GO:1990904">
    <property type="term" value="C:ribonucleoprotein complex"/>
    <property type="evidence" value="ECO:0007669"/>
    <property type="project" value="UniProtKB-KW"/>
</dbReference>
<comment type="caution">
    <text evidence="5">The sequence shown here is derived from an EMBL/GenBank/DDBJ whole genome shotgun (WGS) entry which is preliminary data.</text>
</comment>
<dbReference type="EMBL" id="AGJL01000022">
    <property type="protein sequence ID" value="EHP86600.1"/>
    <property type="molecule type" value="Genomic_DNA"/>
</dbReference>
<dbReference type="GO" id="GO:0003735">
    <property type="term" value="F:structural constituent of ribosome"/>
    <property type="evidence" value="ECO:0007669"/>
    <property type="project" value="InterPro"/>
</dbReference>
<keyword evidence="3" id="KW-0694">RNA-binding</keyword>
<dbReference type="Proteomes" id="UP000003706">
    <property type="component" value="Unassembled WGS sequence"/>
</dbReference>
<keyword evidence="2 3" id="KW-0687">Ribonucleoprotein</keyword>
<dbReference type="NCBIfam" id="NF001981">
    <property type="entry name" value="PRK00773.1-1"/>
    <property type="match status" value="1"/>
</dbReference>
<dbReference type="STRING" id="647171.MetfoDRAFT_1040"/>
<sequence length="76" mass="9013">MIKVFRIKGEIVDKDEPMVFTKEYRALKEEDALELLYSEIGSKHGVRRRMIKVHEVEEISEDEITDPILKKMIAMY</sequence>
<dbReference type="InterPro" id="IPR028877">
    <property type="entry name" value="Ribosomal_eL20"/>
</dbReference>
<evidence type="ECO:0000256" key="1">
    <source>
        <dbReference type="ARBA" id="ARBA00022980"/>
    </source>
</evidence>
<keyword evidence="1 3" id="KW-0689">Ribosomal protein</keyword>
<dbReference type="PATRIC" id="fig|647171.4.peg.1017"/>
<organism evidence="5 6">
    <name type="scientific">Methanotorris formicicus Mc-S-70</name>
    <dbReference type="NCBI Taxonomy" id="647171"/>
    <lineage>
        <taxon>Archaea</taxon>
        <taxon>Methanobacteriati</taxon>
        <taxon>Methanobacteriota</taxon>
        <taxon>Methanomada group</taxon>
        <taxon>Methanococci</taxon>
        <taxon>Methanococcales</taxon>
        <taxon>Methanocaldococcaceae</taxon>
        <taxon>Methanotorris</taxon>
    </lineage>
</organism>
<dbReference type="GO" id="GO:0006412">
    <property type="term" value="P:translation"/>
    <property type="evidence" value="ECO:0007669"/>
    <property type="project" value="UniProtKB-UniRule"/>
</dbReference>
<dbReference type="Gene3D" id="3.10.20.10">
    <property type="match status" value="1"/>
</dbReference>
<keyword evidence="3" id="KW-0699">rRNA-binding</keyword>
<evidence type="ECO:0000256" key="3">
    <source>
        <dbReference type="HAMAP-Rule" id="MF_00273"/>
    </source>
</evidence>
<feature type="domain" description="Large ribosomal subunit protein eL20" evidence="4">
    <location>
        <begin position="2"/>
        <end position="57"/>
    </location>
</feature>
<proteinExistence type="inferred from homology"/>
<evidence type="ECO:0000256" key="2">
    <source>
        <dbReference type="ARBA" id="ARBA00023274"/>
    </source>
</evidence>
<dbReference type="HAMAP" id="MF_00273">
    <property type="entry name" value="Ribosomal_eL20"/>
    <property type="match status" value="1"/>
</dbReference>
<evidence type="ECO:0000313" key="6">
    <source>
        <dbReference type="Proteomes" id="UP000003706"/>
    </source>
</evidence>
<dbReference type="GO" id="GO:0005840">
    <property type="term" value="C:ribosome"/>
    <property type="evidence" value="ECO:0007669"/>
    <property type="project" value="UniProtKB-KW"/>
</dbReference>
<dbReference type="Pfam" id="PF01775">
    <property type="entry name" value="Ribosomal_L18A"/>
    <property type="match status" value="1"/>
</dbReference>
<name>H1KYY1_9EURY</name>
<dbReference type="GO" id="GO:0070180">
    <property type="term" value="F:large ribosomal subunit rRNA binding"/>
    <property type="evidence" value="ECO:0007669"/>
    <property type="project" value="UniProtKB-UniRule"/>
</dbReference>
<evidence type="ECO:0000259" key="4">
    <source>
        <dbReference type="Pfam" id="PF01775"/>
    </source>
</evidence>
<keyword evidence="6" id="KW-1185">Reference proteome</keyword>
<reference evidence="5 6" key="1">
    <citation type="submission" date="2011-09" db="EMBL/GenBank/DDBJ databases">
        <title>The draft genome of Methanotorris formicicus Mc-S-70.</title>
        <authorList>
            <consortium name="US DOE Joint Genome Institute (JGI-PGF)"/>
            <person name="Lucas S."/>
            <person name="Han J."/>
            <person name="Lapidus A."/>
            <person name="Cheng J.-F."/>
            <person name="Goodwin L."/>
            <person name="Pitluck S."/>
            <person name="Peters L."/>
            <person name="Land M.L."/>
            <person name="Hauser L."/>
            <person name="Sieprawska-Lupa M."/>
            <person name="Takai K."/>
            <person name="Miyazaki J."/>
            <person name="Whitman W."/>
            <person name="Woyke T.J."/>
        </authorList>
    </citation>
    <scope>NUCLEOTIDE SEQUENCE [LARGE SCALE GENOMIC DNA]</scope>
    <source>
        <strain evidence="5 6">Mc-S-70</strain>
    </source>
</reference>
<gene>
    <name evidence="3" type="primary">rpl18a</name>
    <name evidence="3" type="synonym">rpl20e</name>
    <name evidence="3" type="synonym">rplX</name>
    <name evidence="5" type="ORF">MetfoDRAFT_1040</name>
</gene>
<dbReference type="OrthoDB" id="191241at2157"/>